<dbReference type="EMBL" id="CAJNOC010006207">
    <property type="protein sequence ID" value="CAF1072537.1"/>
    <property type="molecule type" value="Genomic_DNA"/>
</dbReference>
<protein>
    <recommendedName>
        <fullName evidence="3">Endonuclease/exonuclease/phosphatase domain-containing protein</fullName>
    </recommendedName>
</protein>
<sequence length="284" mass="33412">MGDWNADLERCRRFDIIFKDFVYNNDLIISDDSDSQKVGYTYRNSDYKALIDHINWHKNDDHLPITIKVDVDLGVKDEFNQVITKFHRFDWNCSVFIDKNNENLEKMMPEMEHYFTKEPNLELINQFYKELCSTLIRARTAERSIESTSIIKNISTIRKNWNVKKLTTQLKEINQKVKLVESNLKNSVGIVRKQLEDDLRNLGLERRIEINKVYDYPVPEFQVKSAINNRKSNKAVGHDNIPAEMLKHSKSTSLMVVLRKFYTIIFNYGIVLDDFNVSIVTPIP</sequence>
<comment type="caution">
    <text evidence="1">The sequence shown here is derived from an EMBL/GenBank/DDBJ whole genome shotgun (WGS) entry which is preliminary data.</text>
</comment>
<accession>A0A814M3A3</accession>
<organism evidence="1 2">
    <name type="scientific">Brachionus calyciflorus</name>
    <dbReference type="NCBI Taxonomy" id="104777"/>
    <lineage>
        <taxon>Eukaryota</taxon>
        <taxon>Metazoa</taxon>
        <taxon>Spiralia</taxon>
        <taxon>Gnathifera</taxon>
        <taxon>Rotifera</taxon>
        <taxon>Eurotatoria</taxon>
        <taxon>Monogononta</taxon>
        <taxon>Pseudotrocha</taxon>
        <taxon>Ploima</taxon>
        <taxon>Brachionidae</taxon>
        <taxon>Brachionus</taxon>
    </lineage>
</organism>
<evidence type="ECO:0008006" key="3">
    <source>
        <dbReference type="Google" id="ProtNLM"/>
    </source>
</evidence>
<dbReference type="AlphaFoldDB" id="A0A814M3A3"/>
<reference evidence="1" key="1">
    <citation type="submission" date="2021-02" db="EMBL/GenBank/DDBJ databases">
        <authorList>
            <person name="Nowell W R."/>
        </authorList>
    </citation>
    <scope>NUCLEOTIDE SEQUENCE</scope>
    <source>
        <strain evidence="1">Ploen Becks lab</strain>
    </source>
</reference>
<dbReference type="OrthoDB" id="10155872at2759"/>
<keyword evidence="2" id="KW-1185">Reference proteome</keyword>
<dbReference type="Proteomes" id="UP000663879">
    <property type="component" value="Unassembled WGS sequence"/>
</dbReference>
<evidence type="ECO:0000313" key="2">
    <source>
        <dbReference type="Proteomes" id="UP000663879"/>
    </source>
</evidence>
<name>A0A814M3A3_9BILA</name>
<proteinExistence type="predicted"/>
<gene>
    <name evidence="1" type="ORF">OXX778_LOCUS19799</name>
</gene>
<evidence type="ECO:0000313" key="1">
    <source>
        <dbReference type="EMBL" id="CAF1072537.1"/>
    </source>
</evidence>